<dbReference type="Gene3D" id="3.30.1490.40">
    <property type="match status" value="1"/>
</dbReference>
<keyword evidence="4" id="KW-1185">Reference proteome</keyword>
<dbReference type="InterPro" id="IPR035445">
    <property type="entry name" value="GYF-like_dom_sf"/>
</dbReference>
<dbReference type="Pfam" id="PF02213">
    <property type="entry name" value="GYF"/>
    <property type="match status" value="1"/>
</dbReference>
<gene>
    <name evidence="3" type="ORF">IPOD504_LOCUS527</name>
</gene>
<feature type="region of interest" description="Disordered" evidence="1">
    <location>
        <begin position="412"/>
        <end position="484"/>
    </location>
</feature>
<dbReference type="Proteomes" id="UP000837857">
    <property type="component" value="Chromosome 1"/>
</dbReference>
<feature type="non-terminal residue" evidence="3">
    <location>
        <position position="1"/>
    </location>
</feature>
<protein>
    <recommendedName>
        <fullName evidence="2">GYF domain-containing protein</fullName>
    </recommendedName>
</protein>
<name>A0ABN8HKQ4_9NEOP</name>
<dbReference type="SMART" id="SM00444">
    <property type="entry name" value="GYF"/>
    <property type="match status" value="1"/>
</dbReference>
<dbReference type="InterPro" id="IPR051640">
    <property type="entry name" value="GRB10-interact_GYF"/>
</dbReference>
<feature type="region of interest" description="Disordered" evidence="1">
    <location>
        <begin position="348"/>
        <end position="395"/>
    </location>
</feature>
<dbReference type="InterPro" id="IPR003169">
    <property type="entry name" value="GYF"/>
</dbReference>
<accession>A0ABN8HKQ4</accession>
<feature type="compositionally biased region" description="Polar residues" evidence="1">
    <location>
        <begin position="301"/>
        <end position="321"/>
    </location>
</feature>
<feature type="compositionally biased region" description="Basic and acidic residues" evidence="1">
    <location>
        <begin position="412"/>
        <end position="455"/>
    </location>
</feature>
<feature type="compositionally biased region" description="Basic and acidic residues" evidence="1">
    <location>
        <begin position="381"/>
        <end position="395"/>
    </location>
</feature>
<dbReference type="PANTHER" id="PTHR14445:SF36">
    <property type="entry name" value="FI03272P-RELATED"/>
    <property type="match status" value="1"/>
</dbReference>
<dbReference type="SUPFAM" id="SSF55277">
    <property type="entry name" value="GYF domain"/>
    <property type="match status" value="1"/>
</dbReference>
<dbReference type="PROSITE" id="PS50829">
    <property type="entry name" value="GYF"/>
    <property type="match status" value="1"/>
</dbReference>
<organism evidence="3 4">
    <name type="scientific">Iphiclides podalirius</name>
    <name type="common">scarce swallowtail</name>
    <dbReference type="NCBI Taxonomy" id="110791"/>
    <lineage>
        <taxon>Eukaryota</taxon>
        <taxon>Metazoa</taxon>
        <taxon>Ecdysozoa</taxon>
        <taxon>Arthropoda</taxon>
        <taxon>Hexapoda</taxon>
        <taxon>Insecta</taxon>
        <taxon>Pterygota</taxon>
        <taxon>Neoptera</taxon>
        <taxon>Endopterygota</taxon>
        <taxon>Lepidoptera</taxon>
        <taxon>Glossata</taxon>
        <taxon>Ditrysia</taxon>
        <taxon>Papilionoidea</taxon>
        <taxon>Papilionidae</taxon>
        <taxon>Papilioninae</taxon>
        <taxon>Iphiclides</taxon>
    </lineage>
</organism>
<dbReference type="PANTHER" id="PTHR14445">
    <property type="entry name" value="GRB10 INTERACTING GYF PROTEIN"/>
    <property type="match status" value="1"/>
</dbReference>
<evidence type="ECO:0000259" key="2">
    <source>
        <dbReference type="PROSITE" id="PS50829"/>
    </source>
</evidence>
<evidence type="ECO:0000256" key="1">
    <source>
        <dbReference type="SAM" id="MobiDB-lite"/>
    </source>
</evidence>
<dbReference type="EMBL" id="OW152813">
    <property type="protein sequence ID" value="CAH2035370.1"/>
    <property type="molecule type" value="Genomic_DNA"/>
</dbReference>
<evidence type="ECO:0000313" key="3">
    <source>
        <dbReference type="EMBL" id="CAH2035370.1"/>
    </source>
</evidence>
<proteinExistence type="predicted"/>
<feature type="domain" description="GYF" evidence="2">
    <location>
        <begin position="136"/>
        <end position="184"/>
    </location>
</feature>
<feature type="region of interest" description="Disordered" evidence="1">
    <location>
        <begin position="301"/>
        <end position="335"/>
    </location>
</feature>
<evidence type="ECO:0000313" key="4">
    <source>
        <dbReference type="Proteomes" id="UP000837857"/>
    </source>
</evidence>
<sequence length="778" mass="85620">MQNTALNSSLGLAIGSGNNGMVLPMQGVQPSVMPNSPLSNPGMGATSLQRGSVMPGFQPASGLSVMTGGSSLFMGQSSNPMQSSSDLQMPNHGGQANLYPMHGLQHSSPQTSFGSIYGSLIPPPPAQSAQAPHNPADQWYYEDPKKIIQGPFSSKEMFNWYRAGFFSPSLMIRRACDAHMRPLGSYGPIVPFAQMDILSPFPMSSGFDTRSQGPHDLLNPQQGLGLDDALWSQPAPTPDLVWVQQSMNARSESRVNSLPLFFWDTQPSAITSNSLLPEEIAKEMKTEDQILAQLRASQNTSTSQSIPFISDQTSVSTSVNSKTDEAFPPTVSATPNLEELQKLIQTDALASPTPPATVTESEVENGESEQKRSVESSPSKSKKEDKQHKKELEKERKEWVKEGFTIVKGSEKNTKDTKKKVEDSKTNEDADRKRKEEEKNSADEKKEKKNTEKPKNQQQDVLQRQNESMSKKAPWSAAATQAQATLNDMPLTEIQRLEREKKLEQMKVQQQMMQIIAQQQAAAMAREQEMQAGLGWAKKKGTNPNIVEQSLTEIQAEARRQSAAAAAAAAAQAFEEAQAVVQQPINVPWATAANASGFWDAHPQKVGDKPQEKVVEPIKNIKKKAVPVLPPPVIIPKKETTPTPEVEFETWCTSNLNLWSTKIDVPTFIGFLKDIESPYEVKDYVKFYLGESKDAYDFARQFLERRSKLLRVGMVTPSDDLCSPALAITPRNPSGSDYQEGKGKKNKKNKMLKVDARILGFSVTAAEDRINVGDIDTA</sequence>
<reference evidence="3" key="1">
    <citation type="submission" date="2022-03" db="EMBL/GenBank/DDBJ databases">
        <authorList>
            <person name="Martin H S."/>
        </authorList>
    </citation>
    <scope>NUCLEOTIDE SEQUENCE</scope>
</reference>